<evidence type="ECO:0000256" key="1">
    <source>
        <dbReference type="SAM" id="MobiDB-lite"/>
    </source>
</evidence>
<feature type="region of interest" description="Disordered" evidence="1">
    <location>
        <begin position="154"/>
        <end position="223"/>
    </location>
</feature>
<feature type="compositionally biased region" description="Pro residues" evidence="1">
    <location>
        <begin position="8"/>
        <end position="17"/>
    </location>
</feature>
<gene>
    <name evidence="3" type="primary">Utf1</name>
</gene>
<dbReference type="Ensembl" id="ENSCCNT00000002081.1">
    <property type="protein sequence ID" value="ENSCCNP00000001537.1"/>
    <property type="gene ID" value="ENSCCNG00000001747.1"/>
</dbReference>
<feature type="compositionally biased region" description="Pro residues" evidence="1">
    <location>
        <begin position="242"/>
        <end position="261"/>
    </location>
</feature>
<feature type="domain" description="Myb/SANT-like DNA-binding" evidence="2">
    <location>
        <begin position="69"/>
        <end position="138"/>
    </location>
</feature>
<name>A0A8C0W0X8_CASCN</name>
<organism evidence="3">
    <name type="scientific">Castor canadensis</name>
    <name type="common">American beaver</name>
    <dbReference type="NCBI Taxonomy" id="51338"/>
    <lineage>
        <taxon>Eukaryota</taxon>
        <taxon>Metazoa</taxon>
        <taxon>Chordata</taxon>
        <taxon>Craniata</taxon>
        <taxon>Vertebrata</taxon>
        <taxon>Euteleostomi</taxon>
        <taxon>Mammalia</taxon>
        <taxon>Eutheria</taxon>
        <taxon>Euarchontoglires</taxon>
        <taxon>Glires</taxon>
        <taxon>Rodentia</taxon>
        <taxon>Castorimorpha</taxon>
        <taxon>Castoridae</taxon>
        <taxon>Castor</taxon>
    </lineage>
</organism>
<feature type="compositionally biased region" description="Basic residues" evidence="1">
    <location>
        <begin position="161"/>
        <end position="178"/>
    </location>
</feature>
<feature type="region of interest" description="Disordered" evidence="1">
    <location>
        <begin position="1"/>
        <end position="70"/>
    </location>
</feature>
<proteinExistence type="predicted"/>
<evidence type="ECO:0000259" key="2">
    <source>
        <dbReference type="Pfam" id="PF13837"/>
    </source>
</evidence>
<reference evidence="3" key="1">
    <citation type="submission" date="2023-09" db="UniProtKB">
        <authorList>
            <consortium name="Ensembl"/>
        </authorList>
    </citation>
    <scope>IDENTIFICATION</scope>
</reference>
<evidence type="ECO:0000313" key="3">
    <source>
        <dbReference type="Ensembl" id="ENSCCNP00000001537.1"/>
    </source>
</evidence>
<feature type="compositionally biased region" description="Low complexity" evidence="1">
    <location>
        <begin position="54"/>
        <end position="65"/>
    </location>
</feature>
<dbReference type="Pfam" id="PF13837">
    <property type="entry name" value="Myb_DNA-bind_4"/>
    <property type="match status" value="1"/>
</dbReference>
<protein>
    <recommendedName>
        <fullName evidence="2">Myb/SANT-like DNA-binding domain-containing protein</fullName>
    </recommendedName>
</protein>
<accession>A0A8C0W0X8</accession>
<feature type="region of interest" description="Disordered" evidence="1">
    <location>
        <begin position="237"/>
        <end position="270"/>
    </location>
</feature>
<dbReference type="AlphaFoldDB" id="A0A8C0W0X8"/>
<dbReference type="InterPro" id="IPR044822">
    <property type="entry name" value="Myb_DNA-bind_4"/>
</dbReference>
<feature type="compositionally biased region" description="Low complexity" evidence="1">
    <location>
        <begin position="196"/>
        <end position="205"/>
    </location>
</feature>
<sequence>MLLRPRRPPPLAPPSPPSSDAELRPAEDVPGSPLGGVLGSPPGGPTTPGALAEPGSPRSPVSPGSAQRTPWSARETELLLGTLLQPTVWRSLLLDRRQALPTYRRVSAALARQQVRRTPAQCRRRYKFLKDKLRDAEGQPPGPYDEQIRELMGLLGDNGRRRARRRPSGPGRPHRGRRLAPVASAPAPAPAPPAARYPDADPAGALRFSRSTPKSADACRAPGSPAPTALCALATESRRAPGSPPPPPPDLHPTPENPDAPPGVLEDRAPPQAAVPSLNAALLQTLTHLGDIVAVLGPLRDQLMTLNQHVEQLRGSFDQTVSLAVGFILGSAAAERGVLGDPR</sequence>